<dbReference type="STRING" id="301148.B4135_1032"/>
<keyword evidence="5 9" id="KW-0812">Transmembrane</keyword>
<comment type="similarity">
    <text evidence="2 8">Belongs to the CPA3 antiporters (TC 2.A.63) subunit F family.</text>
</comment>
<dbReference type="InterPro" id="IPR007208">
    <property type="entry name" value="MrpF/PhaF-like"/>
</dbReference>
<dbReference type="Proteomes" id="UP000257014">
    <property type="component" value="Unassembled WGS sequence"/>
</dbReference>
<comment type="caution">
    <text evidence="10">The sequence shown here is derived from an EMBL/GenBank/DDBJ whole genome shotgun (WGS) entry which is preliminary data.</text>
</comment>
<evidence type="ECO:0000256" key="6">
    <source>
        <dbReference type="ARBA" id="ARBA00022989"/>
    </source>
</evidence>
<sequence length="92" mass="9884">MFEVLMIVALSLLSIAILLNIYRAVKGPSGADRVLALDAIGINLIAGSAVLSVLLHTHAFLDLILLVGILSFIGTIAFARFVERGVVIERKR</sequence>
<feature type="transmembrane region" description="Helical" evidence="9">
    <location>
        <begin position="63"/>
        <end position="82"/>
    </location>
</feature>
<dbReference type="GO" id="GO:0015385">
    <property type="term" value="F:sodium:proton antiporter activity"/>
    <property type="evidence" value="ECO:0007669"/>
    <property type="project" value="TreeGrafter"/>
</dbReference>
<keyword evidence="3 8" id="KW-0813">Transport</keyword>
<keyword evidence="4 8" id="KW-1003">Cell membrane</keyword>
<name>A0A150MEI1_9BACI</name>
<keyword evidence="8" id="KW-0050">Antiport</keyword>
<keyword evidence="6 9" id="KW-1133">Transmembrane helix</keyword>
<feature type="transmembrane region" description="Helical" evidence="9">
    <location>
        <begin position="6"/>
        <end position="22"/>
    </location>
</feature>
<dbReference type="PIRSF" id="PIRSF028784">
    <property type="entry name" value="MrpF"/>
    <property type="match status" value="1"/>
</dbReference>
<protein>
    <submittedName>
        <fullName evidence="11">Na(+)/H(+) antiporter subunit F1</fullName>
    </submittedName>
</protein>
<evidence type="ECO:0000256" key="7">
    <source>
        <dbReference type="ARBA" id="ARBA00023136"/>
    </source>
</evidence>
<reference evidence="11 13" key="2">
    <citation type="submission" date="2018-03" db="EMBL/GenBank/DDBJ databases">
        <authorList>
            <person name="Keele B.F."/>
        </authorList>
    </citation>
    <scope>NUCLEOTIDE SEQUENCE [LARGE SCALE GENOMIC DNA]</scope>
    <source>
        <strain evidence="11">ZCTH4_d</strain>
    </source>
</reference>
<proteinExistence type="inferred from homology"/>
<dbReference type="PATRIC" id="fig|301148.3.peg.3681"/>
<dbReference type="EMBL" id="LQYT01000005">
    <property type="protein sequence ID" value="KYD22911.1"/>
    <property type="molecule type" value="Genomic_DNA"/>
</dbReference>
<dbReference type="PANTHER" id="PTHR34702:SF1">
    <property type="entry name" value="NA(+)_H(+) ANTIPORTER SUBUNIT F"/>
    <property type="match status" value="1"/>
</dbReference>
<evidence type="ECO:0000313" key="11">
    <source>
        <dbReference type="EMBL" id="REJ28304.1"/>
    </source>
</evidence>
<dbReference type="PANTHER" id="PTHR34702">
    <property type="entry name" value="NA(+)/H(+) ANTIPORTER SUBUNIT F1"/>
    <property type="match status" value="1"/>
</dbReference>
<keyword evidence="8" id="KW-0406">Ion transport</keyword>
<evidence type="ECO:0000256" key="8">
    <source>
        <dbReference type="PIRNR" id="PIRNR028784"/>
    </source>
</evidence>
<evidence type="ECO:0000256" key="4">
    <source>
        <dbReference type="ARBA" id="ARBA00022475"/>
    </source>
</evidence>
<evidence type="ECO:0000313" key="13">
    <source>
        <dbReference type="Proteomes" id="UP000257014"/>
    </source>
</evidence>
<dbReference type="Proteomes" id="UP000075683">
    <property type="component" value="Unassembled WGS sequence"/>
</dbReference>
<dbReference type="RefSeq" id="WP_061567880.1">
    <property type="nucleotide sequence ID" value="NZ_JBAIZG010000047.1"/>
</dbReference>
<dbReference type="NCBIfam" id="NF009248">
    <property type="entry name" value="PRK12600.1"/>
    <property type="match status" value="1"/>
</dbReference>
<dbReference type="Pfam" id="PF04066">
    <property type="entry name" value="MrpF_PhaF"/>
    <property type="match status" value="1"/>
</dbReference>
<comment type="subcellular location">
    <subcellularLocation>
        <location evidence="1 8">Cell membrane</location>
        <topology evidence="1 8">Multi-pass membrane protein</topology>
    </subcellularLocation>
</comment>
<dbReference type="GO" id="GO:0005886">
    <property type="term" value="C:plasma membrane"/>
    <property type="evidence" value="ECO:0007669"/>
    <property type="project" value="UniProtKB-SubCell"/>
</dbReference>
<gene>
    <name evidence="10" type="ORF">B4135_1032</name>
    <name evidence="11" type="ORF">C6P37_08705</name>
</gene>
<evidence type="ECO:0000256" key="3">
    <source>
        <dbReference type="ARBA" id="ARBA00022448"/>
    </source>
</evidence>
<evidence type="ECO:0000313" key="10">
    <source>
        <dbReference type="EMBL" id="KYD22911.1"/>
    </source>
</evidence>
<reference evidence="10 12" key="1">
    <citation type="submission" date="2016-01" db="EMBL/GenBank/DDBJ databases">
        <title>Draft Genome Sequences of Seven Thermophilic Sporeformers Isolated from Foods.</title>
        <authorList>
            <person name="Berendsen E.M."/>
            <person name="Wells-Bennik M.H."/>
            <person name="Krawcyk A.O."/>
            <person name="De Jong A."/>
            <person name="Holsappel S."/>
            <person name="Eijlander R.T."/>
            <person name="Kuipers O.P."/>
        </authorList>
    </citation>
    <scope>NUCLEOTIDE SEQUENCE [LARGE SCALE GENOMIC DNA]</scope>
    <source>
        <strain evidence="10 12">B4135</strain>
    </source>
</reference>
<dbReference type="AlphaFoldDB" id="A0A150MEI1"/>
<dbReference type="OrthoDB" id="9799958at2"/>
<keyword evidence="7 8" id="KW-0472">Membrane</keyword>
<evidence type="ECO:0000256" key="2">
    <source>
        <dbReference type="ARBA" id="ARBA00009212"/>
    </source>
</evidence>
<accession>A0A150MEI1</accession>
<organism evidence="10 12">
    <name type="scientific">Caldibacillus debilis</name>
    <dbReference type="NCBI Taxonomy" id="301148"/>
    <lineage>
        <taxon>Bacteria</taxon>
        <taxon>Bacillati</taxon>
        <taxon>Bacillota</taxon>
        <taxon>Bacilli</taxon>
        <taxon>Bacillales</taxon>
        <taxon>Bacillaceae</taxon>
        <taxon>Caldibacillus</taxon>
    </lineage>
</organism>
<evidence type="ECO:0000256" key="5">
    <source>
        <dbReference type="ARBA" id="ARBA00022692"/>
    </source>
</evidence>
<evidence type="ECO:0000256" key="1">
    <source>
        <dbReference type="ARBA" id="ARBA00004651"/>
    </source>
</evidence>
<evidence type="ECO:0000256" key="9">
    <source>
        <dbReference type="SAM" id="Phobius"/>
    </source>
</evidence>
<feature type="transmembrane region" description="Helical" evidence="9">
    <location>
        <begin position="34"/>
        <end position="57"/>
    </location>
</feature>
<dbReference type="EMBL" id="QEWE01000017">
    <property type="protein sequence ID" value="REJ28304.1"/>
    <property type="molecule type" value="Genomic_DNA"/>
</dbReference>
<evidence type="ECO:0000313" key="12">
    <source>
        <dbReference type="Proteomes" id="UP000075683"/>
    </source>
</evidence>